<accession>S9SFA3</accession>
<proteinExistence type="predicted"/>
<dbReference type="EMBL" id="AQPH01000002">
    <property type="protein sequence ID" value="EPY03414.1"/>
    <property type="molecule type" value="Genomic_DNA"/>
</dbReference>
<dbReference type="OrthoDB" id="7361428at2"/>
<sequence length="60" mass="6611">MRLFNAVLNCPHCGETAAHRVMAYGDGTAVSWCSVCHNPNELLVAQLRQRNPDKTDQAAE</sequence>
<gene>
    <name evidence="1" type="ORF">K678_01091</name>
</gene>
<dbReference type="STRING" id="1316936.K678_01091"/>
<reference evidence="1 2" key="1">
    <citation type="submission" date="2013-04" db="EMBL/GenBank/DDBJ databases">
        <authorList>
            <person name="Kuznetsov B."/>
            <person name="Ivanovsky R."/>
        </authorList>
    </citation>
    <scope>NUCLEOTIDE SEQUENCE [LARGE SCALE GENOMIC DNA]</scope>
    <source>
        <strain evidence="1 2">MGU-K5</strain>
    </source>
</reference>
<evidence type="ECO:0000313" key="2">
    <source>
        <dbReference type="Proteomes" id="UP000015350"/>
    </source>
</evidence>
<dbReference type="RefSeq" id="WP_021130606.1">
    <property type="nucleotide sequence ID" value="NZ_AQPH01000002.1"/>
</dbReference>
<dbReference type="AlphaFoldDB" id="S9SFA3"/>
<evidence type="ECO:0000313" key="1">
    <source>
        <dbReference type="EMBL" id="EPY03414.1"/>
    </source>
</evidence>
<name>S9SFA3_MAGFU</name>
<comment type="caution">
    <text evidence="1">The sequence shown here is derived from an EMBL/GenBank/DDBJ whole genome shotgun (WGS) entry which is preliminary data.</text>
</comment>
<dbReference type="eggNOG" id="ENOG502ZP3C">
    <property type="taxonomic scope" value="Bacteria"/>
</dbReference>
<dbReference type="Proteomes" id="UP000015350">
    <property type="component" value="Unassembled WGS sequence"/>
</dbReference>
<protein>
    <submittedName>
        <fullName evidence="1">Uncharacterized protein</fullName>
    </submittedName>
</protein>
<organism evidence="1 2">
    <name type="scientific">Magnetospirillum fulvum MGU-K5</name>
    <dbReference type="NCBI Taxonomy" id="1316936"/>
    <lineage>
        <taxon>Bacteria</taxon>
        <taxon>Pseudomonadati</taxon>
        <taxon>Pseudomonadota</taxon>
        <taxon>Alphaproteobacteria</taxon>
        <taxon>Rhodospirillales</taxon>
        <taxon>Rhodospirillaceae</taxon>
        <taxon>Magnetospirillum</taxon>
    </lineage>
</organism>